<proteinExistence type="predicted"/>
<dbReference type="Proteomes" id="UP000257815">
    <property type="component" value="Segment"/>
</dbReference>
<organism evidence="1 2">
    <name type="scientific">Erwinia phage SunLIRen</name>
    <dbReference type="NCBI Taxonomy" id="2267654"/>
    <lineage>
        <taxon>Viruses</taxon>
        <taxon>Duplodnaviria</taxon>
        <taxon>Heunggongvirae</taxon>
        <taxon>Uroviricota</taxon>
        <taxon>Caudoviricetes</taxon>
        <taxon>Andersonviridae</taxon>
        <taxon>Ounavirinae</taxon>
        <taxon>Kolesnikvirus</taxon>
        <taxon>Kolesnikvirus Ea214</taxon>
    </lineage>
</organism>
<protein>
    <submittedName>
        <fullName evidence="1">Uncharacterized protein</fullName>
    </submittedName>
</protein>
<accession>A0A346FI10</accession>
<reference evidence="2" key="1">
    <citation type="submission" date="2018-06" db="EMBL/GenBank/DDBJ databases">
        <authorList>
            <person name="Sharma R."/>
            <person name="Ke K."/>
            <person name="Breakwell D.P."/>
            <person name="Hope S."/>
            <person name="Grose J.H."/>
        </authorList>
    </citation>
    <scope>NUCLEOTIDE SEQUENCE [LARGE SCALE GENOMIC DNA]</scope>
</reference>
<sequence length="113" mass="12831">MPDLKMQSFNINAHFVIEEAEIDKAIEALELLAEHHSNRSSWEPLSEESTVTIVITVKGCEDTMGWTQKLQKQSRGTLKAYLKDARQKDGIKFASTSRIRGQVVFEPSVIFYS</sequence>
<evidence type="ECO:0000313" key="1">
    <source>
        <dbReference type="EMBL" id="AXN57440.1"/>
    </source>
</evidence>
<dbReference type="EMBL" id="MH426725">
    <property type="protein sequence ID" value="AXN57440.1"/>
    <property type="molecule type" value="Genomic_DNA"/>
</dbReference>
<gene>
    <name evidence="1" type="ORF">SUNLIREN_140</name>
</gene>
<name>A0A346FI10_9CAUD</name>
<evidence type="ECO:0000313" key="2">
    <source>
        <dbReference type="Proteomes" id="UP000257815"/>
    </source>
</evidence>